<evidence type="ECO:0000313" key="2">
    <source>
        <dbReference type="Proteomes" id="UP000316614"/>
    </source>
</evidence>
<dbReference type="RefSeq" id="WP_141615986.1">
    <property type="nucleotide sequence ID" value="NZ_CP041253.1"/>
</dbReference>
<dbReference type="AlphaFoldDB" id="A0A514CLP3"/>
<dbReference type="KEGG" id="echi:FKX85_17655"/>
<protein>
    <submittedName>
        <fullName evidence="1">Uncharacterized protein</fullName>
    </submittedName>
</protein>
<proteinExistence type="predicted"/>
<gene>
    <name evidence="1" type="ORF">FKX85_17655</name>
</gene>
<sequence>MKLNQDFSGSILMSEIDVLGKPNGVLDYIPLMESEFSRVEKIIGKELTPEAAYYYYDFYDMAFEIKRLLKVKSTAVKDVLGREMLERNVAACEQLEETKLWSILINVIKIDHLDHGYLEKKIKDKTILKILRALKDSFR</sequence>
<name>A0A514CLP3_9BACT</name>
<organism evidence="1 2">
    <name type="scientific">Echinicola soli</name>
    <dbReference type="NCBI Taxonomy" id="2591634"/>
    <lineage>
        <taxon>Bacteria</taxon>
        <taxon>Pseudomonadati</taxon>
        <taxon>Bacteroidota</taxon>
        <taxon>Cytophagia</taxon>
        <taxon>Cytophagales</taxon>
        <taxon>Cyclobacteriaceae</taxon>
        <taxon>Echinicola</taxon>
    </lineage>
</organism>
<dbReference type="OrthoDB" id="839346at2"/>
<dbReference type="EMBL" id="CP041253">
    <property type="protein sequence ID" value="QDH80765.1"/>
    <property type="molecule type" value="Genomic_DNA"/>
</dbReference>
<accession>A0A514CLP3</accession>
<keyword evidence="2" id="KW-1185">Reference proteome</keyword>
<reference evidence="1 2" key="1">
    <citation type="submission" date="2019-06" db="EMBL/GenBank/DDBJ databases">
        <title>Echinicola alkalisoli sp. nov. isolated from saline soil.</title>
        <authorList>
            <person name="Sun J.-Q."/>
            <person name="Xu L."/>
        </authorList>
    </citation>
    <scope>NUCLEOTIDE SEQUENCE [LARGE SCALE GENOMIC DNA]</scope>
    <source>
        <strain evidence="1 2">LN3S3</strain>
    </source>
</reference>
<evidence type="ECO:0000313" key="1">
    <source>
        <dbReference type="EMBL" id="QDH80765.1"/>
    </source>
</evidence>
<dbReference type="Proteomes" id="UP000316614">
    <property type="component" value="Chromosome"/>
</dbReference>